<keyword evidence="2" id="KW-1185">Reference proteome</keyword>
<accession>A0ACB8CF84</accession>
<dbReference type="Proteomes" id="UP000821865">
    <property type="component" value="Chromosome 7"/>
</dbReference>
<organism evidence="1 2">
    <name type="scientific">Dermacentor silvarum</name>
    <name type="common">Tick</name>
    <dbReference type="NCBI Taxonomy" id="543639"/>
    <lineage>
        <taxon>Eukaryota</taxon>
        <taxon>Metazoa</taxon>
        <taxon>Ecdysozoa</taxon>
        <taxon>Arthropoda</taxon>
        <taxon>Chelicerata</taxon>
        <taxon>Arachnida</taxon>
        <taxon>Acari</taxon>
        <taxon>Parasitiformes</taxon>
        <taxon>Ixodida</taxon>
        <taxon>Ixodoidea</taxon>
        <taxon>Ixodidae</taxon>
        <taxon>Rhipicephalinae</taxon>
        <taxon>Dermacentor</taxon>
    </lineage>
</organism>
<evidence type="ECO:0000313" key="1">
    <source>
        <dbReference type="EMBL" id="KAH7941351.1"/>
    </source>
</evidence>
<gene>
    <name evidence="1" type="ORF">HPB49_012520</name>
</gene>
<protein>
    <submittedName>
        <fullName evidence="1">Uncharacterized protein</fullName>
    </submittedName>
</protein>
<evidence type="ECO:0000313" key="2">
    <source>
        <dbReference type="Proteomes" id="UP000821865"/>
    </source>
</evidence>
<dbReference type="EMBL" id="CM023476">
    <property type="protein sequence ID" value="KAH7941351.1"/>
    <property type="molecule type" value="Genomic_DNA"/>
</dbReference>
<comment type="caution">
    <text evidence="1">The sequence shown here is derived from an EMBL/GenBank/DDBJ whole genome shotgun (WGS) entry which is preliminary data.</text>
</comment>
<reference evidence="1" key="1">
    <citation type="submission" date="2020-05" db="EMBL/GenBank/DDBJ databases">
        <title>Large-scale comparative analyses of tick genomes elucidate their genetic diversity and vector capacities.</title>
        <authorList>
            <person name="Jia N."/>
            <person name="Wang J."/>
            <person name="Shi W."/>
            <person name="Du L."/>
            <person name="Sun Y."/>
            <person name="Zhan W."/>
            <person name="Jiang J."/>
            <person name="Wang Q."/>
            <person name="Zhang B."/>
            <person name="Ji P."/>
            <person name="Sakyi L.B."/>
            <person name="Cui X."/>
            <person name="Yuan T."/>
            <person name="Jiang B."/>
            <person name="Yang W."/>
            <person name="Lam T.T.-Y."/>
            <person name="Chang Q."/>
            <person name="Ding S."/>
            <person name="Wang X."/>
            <person name="Zhu J."/>
            <person name="Ruan X."/>
            <person name="Zhao L."/>
            <person name="Wei J."/>
            <person name="Que T."/>
            <person name="Du C."/>
            <person name="Cheng J."/>
            <person name="Dai P."/>
            <person name="Han X."/>
            <person name="Huang E."/>
            <person name="Gao Y."/>
            <person name="Liu J."/>
            <person name="Shao H."/>
            <person name="Ye R."/>
            <person name="Li L."/>
            <person name="Wei W."/>
            <person name="Wang X."/>
            <person name="Wang C."/>
            <person name="Yang T."/>
            <person name="Huo Q."/>
            <person name="Li W."/>
            <person name="Guo W."/>
            <person name="Chen H."/>
            <person name="Zhou L."/>
            <person name="Ni X."/>
            <person name="Tian J."/>
            <person name="Zhou Y."/>
            <person name="Sheng Y."/>
            <person name="Liu T."/>
            <person name="Pan Y."/>
            <person name="Xia L."/>
            <person name="Li J."/>
            <person name="Zhao F."/>
            <person name="Cao W."/>
        </authorList>
    </citation>
    <scope>NUCLEOTIDE SEQUENCE</scope>
    <source>
        <strain evidence="1">Dsil-2018</strain>
    </source>
</reference>
<name>A0ACB8CF84_DERSI</name>
<sequence length="77" mass="8918">MNTRWRLVIVYPFTGAYVSGDTPKDFVFHFIRLCTLMSLRVLCVTCDMGSSNRAMRQALNLQLTTVTDYTQYTTPMR</sequence>
<proteinExistence type="predicted"/>